<dbReference type="EMBL" id="POTW01000036">
    <property type="protein sequence ID" value="PZF82561.1"/>
    <property type="molecule type" value="Genomic_DNA"/>
</dbReference>
<comment type="caution">
    <text evidence="1">The sequence shown here is derived from an EMBL/GenBank/DDBJ whole genome shotgun (WGS) entry which is preliminary data.</text>
</comment>
<evidence type="ECO:0000313" key="1">
    <source>
        <dbReference type="EMBL" id="PZF82561.1"/>
    </source>
</evidence>
<accession>A0A2W2B560</accession>
<dbReference type="SUPFAM" id="SSF75005">
    <property type="entry name" value="Arabinanase/levansucrase/invertase"/>
    <property type="match status" value="2"/>
</dbReference>
<protein>
    <submittedName>
        <fullName evidence="1">Uncharacterized protein</fullName>
    </submittedName>
</protein>
<gene>
    <name evidence="1" type="ORF">C1I92_16130</name>
</gene>
<keyword evidence="2" id="KW-1185">Reference proteome</keyword>
<organism evidence="1 2">
    <name type="scientific">Jiangella anatolica</name>
    <dbReference type="NCBI Taxonomy" id="2670374"/>
    <lineage>
        <taxon>Bacteria</taxon>
        <taxon>Bacillati</taxon>
        <taxon>Actinomycetota</taxon>
        <taxon>Actinomycetes</taxon>
        <taxon>Jiangellales</taxon>
        <taxon>Jiangellaceae</taxon>
        <taxon>Jiangella</taxon>
    </lineage>
</organism>
<dbReference type="Proteomes" id="UP000248764">
    <property type="component" value="Unassembled WGS sequence"/>
</dbReference>
<sequence length="411" mass="43379">MLAAGGLAATAPASADPVLPTFTYAGEVTVAEELSYNPTGEFIFPSIVHASEHFAAPLGEWYLYYAPHESPGGIVLMYADSLDGPWTEYAANPVIANVWSPHYSVNHVSSPDAIWNEEAGELFLYFHGANDQTRYATSADGITFSYGGTAVTNAMGGTTTTETSYARVFRHPDPASQYQYGMFYMENTTANSRRIRLAESVDGRTWTVRPTPIVTPGSLDAGNVSAANLWEHDGQLYIVYHASSKKIFARTVDPTLTVVGAPVVLHQASGIGEDVGRVASPELVADDGTLYLFYEAGDRLDATIAYATAALAPPFVLDVAATATTGCSATGVATITVAATNESTAPVDVRLTTPIGERKITGLAPGATFSPTFTATGPSLAAGTATVKAFARVDGVAYENTWPIPYGSRSC</sequence>
<dbReference type="Gene3D" id="2.115.10.20">
    <property type="entry name" value="Glycosyl hydrolase domain, family 43"/>
    <property type="match status" value="2"/>
</dbReference>
<reference evidence="1 2" key="1">
    <citation type="submission" date="2018-01" db="EMBL/GenBank/DDBJ databases">
        <title>Draft genome sequence of Jiangella sp. GTF31.</title>
        <authorList>
            <person name="Sahin N."/>
            <person name="Ay H."/>
            <person name="Saygin H."/>
        </authorList>
    </citation>
    <scope>NUCLEOTIDE SEQUENCE [LARGE SCALE GENOMIC DNA]</scope>
    <source>
        <strain evidence="1 2">GTF31</strain>
    </source>
</reference>
<dbReference type="InterPro" id="IPR023296">
    <property type="entry name" value="Glyco_hydro_beta-prop_sf"/>
</dbReference>
<name>A0A2W2B560_9ACTN</name>
<proteinExistence type="predicted"/>
<evidence type="ECO:0000313" key="2">
    <source>
        <dbReference type="Proteomes" id="UP000248764"/>
    </source>
</evidence>
<dbReference type="AlphaFoldDB" id="A0A2W2B560"/>